<dbReference type="Pfam" id="PF07714">
    <property type="entry name" value="PK_Tyr_Ser-Thr"/>
    <property type="match status" value="2"/>
</dbReference>
<gene>
    <name evidence="17" type="ORF">ACA1_069710</name>
</gene>
<evidence type="ECO:0000259" key="16">
    <source>
        <dbReference type="PROSITE" id="PS50125"/>
    </source>
</evidence>
<comment type="catalytic activity">
    <reaction evidence="9">
        <text>L-threonyl-[protein] + ATP = O-phospho-L-threonyl-[protein] + ADP + H(+)</text>
        <dbReference type="Rhea" id="RHEA:46608"/>
        <dbReference type="Rhea" id="RHEA-COMP:11060"/>
        <dbReference type="Rhea" id="RHEA-COMP:11605"/>
        <dbReference type="ChEBI" id="CHEBI:15378"/>
        <dbReference type="ChEBI" id="CHEBI:30013"/>
        <dbReference type="ChEBI" id="CHEBI:30616"/>
        <dbReference type="ChEBI" id="CHEBI:61977"/>
        <dbReference type="ChEBI" id="CHEBI:456216"/>
        <dbReference type="EC" id="2.7.11.1"/>
    </reaction>
</comment>
<dbReference type="InterPro" id="IPR017441">
    <property type="entry name" value="Protein_kinase_ATP_BS"/>
</dbReference>
<feature type="chain" id="PRO_5003990689" description="non-specific serine/threonine protein kinase" evidence="14">
    <location>
        <begin position="29"/>
        <end position="1652"/>
    </location>
</feature>
<keyword evidence="14" id="KW-0732">Signal</keyword>
<feature type="domain" description="Protein kinase" evidence="15">
    <location>
        <begin position="771"/>
        <end position="1022"/>
    </location>
</feature>
<dbReference type="Gene3D" id="3.30.200.20">
    <property type="entry name" value="Phosphorylase Kinase, domain 1"/>
    <property type="match status" value="1"/>
</dbReference>
<dbReference type="CDD" id="cd07302">
    <property type="entry name" value="CHD"/>
    <property type="match status" value="1"/>
</dbReference>
<feature type="binding site" evidence="11">
    <location>
        <position position="1415"/>
    </location>
    <ligand>
        <name>ATP</name>
        <dbReference type="ChEBI" id="CHEBI:30616"/>
    </ligand>
</feature>
<dbReference type="Pfam" id="PF00211">
    <property type="entry name" value="Guanylate_cyc"/>
    <property type="match status" value="1"/>
</dbReference>
<keyword evidence="13" id="KW-0472">Membrane</keyword>
<dbReference type="PROSITE" id="PS50011">
    <property type="entry name" value="PROTEIN_KINASE_DOM"/>
    <property type="match status" value="2"/>
</dbReference>
<dbReference type="PANTHER" id="PTHR44329:SF298">
    <property type="entry name" value="MIXED LINEAGE KINASE DOMAIN-LIKE PROTEIN"/>
    <property type="match status" value="1"/>
</dbReference>
<dbReference type="GO" id="GO:0009190">
    <property type="term" value="P:cyclic nucleotide biosynthetic process"/>
    <property type="evidence" value="ECO:0007669"/>
    <property type="project" value="InterPro"/>
</dbReference>
<reference evidence="17 18" key="1">
    <citation type="journal article" date="2013" name="Genome Biol.">
        <title>Genome of Acanthamoeba castellanii highlights extensive lateral gene transfer and early evolution of tyrosine kinase signaling.</title>
        <authorList>
            <person name="Clarke M."/>
            <person name="Lohan A.J."/>
            <person name="Liu B."/>
            <person name="Lagkouvardos I."/>
            <person name="Roy S."/>
            <person name="Zafar N."/>
            <person name="Bertelli C."/>
            <person name="Schilde C."/>
            <person name="Kianianmomeni A."/>
            <person name="Burglin T.R."/>
            <person name="Frech C."/>
            <person name="Turcotte B."/>
            <person name="Kopec K.O."/>
            <person name="Synnott J.M."/>
            <person name="Choo C."/>
            <person name="Paponov I."/>
            <person name="Finkler A."/>
            <person name="Soon Heng Tan C."/>
            <person name="Hutchins A.P."/>
            <person name="Weinmeier T."/>
            <person name="Rattei T."/>
            <person name="Chu J.S."/>
            <person name="Gimenez G."/>
            <person name="Irimia M."/>
            <person name="Rigden D.J."/>
            <person name="Fitzpatrick D.A."/>
            <person name="Lorenzo-Morales J."/>
            <person name="Bateman A."/>
            <person name="Chiu C.H."/>
            <person name="Tang P."/>
            <person name="Hegemann P."/>
            <person name="Fromm H."/>
            <person name="Raoult D."/>
            <person name="Greub G."/>
            <person name="Miranda-Saavedra D."/>
            <person name="Chen N."/>
            <person name="Nash P."/>
            <person name="Ginger M.L."/>
            <person name="Horn M."/>
            <person name="Schaap P."/>
            <person name="Caler L."/>
            <person name="Loftus B."/>
        </authorList>
    </citation>
    <scope>NUCLEOTIDE SEQUENCE [LARGE SCALE GENOMIC DNA]</scope>
    <source>
        <strain evidence="17 18">Neff</strain>
    </source>
</reference>
<evidence type="ECO:0000256" key="11">
    <source>
        <dbReference type="PROSITE-ProRule" id="PRU10141"/>
    </source>
</evidence>
<dbReference type="PANTHER" id="PTHR44329">
    <property type="entry name" value="SERINE/THREONINE-PROTEIN KINASE TNNI3K-RELATED"/>
    <property type="match status" value="1"/>
</dbReference>
<dbReference type="FunFam" id="3.30.200.20:FF:000060">
    <property type="entry name" value="Serine/threonine-protein kinase isoform 1"/>
    <property type="match status" value="2"/>
</dbReference>
<feature type="compositionally biased region" description="Low complexity" evidence="12">
    <location>
        <begin position="1024"/>
        <end position="1044"/>
    </location>
</feature>
<feature type="region of interest" description="Disordered" evidence="12">
    <location>
        <begin position="1314"/>
        <end position="1353"/>
    </location>
</feature>
<dbReference type="Gene3D" id="3.30.70.1230">
    <property type="entry name" value="Nucleotide cyclase"/>
    <property type="match status" value="1"/>
</dbReference>
<dbReference type="GO" id="GO:0005524">
    <property type="term" value="F:ATP binding"/>
    <property type="evidence" value="ECO:0007669"/>
    <property type="project" value="UniProtKB-UniRule"/>
</dbReference>
<dbReference type="Gene3D" id="1.10.510.10">
    <property type="entry name" value="Transferase(Phosphotransferase) domain 1"/>
    <property type="match status" value="2"/>
</dbReference>
<evidence type="ECO:0000256" key="12">
    <source>
        <dbReference type="SAM" id="MobiDB-lite"/>
    </source>
</evidence>
<evidence type="ECO:0000256" key="4">
    <source>
        <dbReference type="ARBA" id="ARBA00022527"/>
    </source>
</evidence>
<proteinExistence type="inferred from homology"/>
<dbReference type="RefSeq" id="XP_004352914.1">
    <property type="nucleotide sequence ID" value="XM_004352862.1"/>
</dbReference>
<feature type="region of interest" description="Disordered" evidence="12">
    <location>
        <begin position="1024"/>
        <end position="1079"/>
    </location>
</feature>
<dbReference type="KEGG" id="acan:ACA1_069710"/>
<evidence type="ECO:0000256" key="14">
    <source>
        <dbReference type="SAM" id="SignalP"/>
    </source>
</evidence>
<dbReference type="PROSITE" id="PS50125">
    <property type="entry name" value="GUANYLATE_CYCLASE_2"/>
    <property type="match status" value="1"/>
</dbReference>
<comment type="catalytic activity">
    <reaction evidence="10">
        <text>L-seryl-[protein] + ATP = O-phospho-L-seryl-[protein] + ADP + H(+)</text>
        <dbReference type="Rhea" id="RHEA:17989"/>
        <dbReference type="Rhea" id="RHEA-COMP:9863"/>
        <dbReference type="Rhea" id="RHEA-COMP:11604"/>
        <dbReference type="ChEBI" id="CHEBI:15378"/>
        <dbReference type="ChEBI" id="CHEBI:29999"/>
        <dbReference type="ChEBI" id="CHEBI:30616"/>
        <dbReference type="ChEBI" id="CHEBI:83421"/>
        <dbReference type="ChEBI" id="CHEBI:456216"/>
        <dbReference type="EC" id="2.7.11.1"/>
    </reaction>
</comment>
<keyword evidence="13" id="KW-1133">Transmembrane helix</keyword>
<dbReference type="EC" id="2.7.11.1" evidence="3"/>
<sequence>MRTATSVVLMVWTTVLLVLCFLNAPLIGAGTPAVSEVLDLWSSAFRYTRDDVSMTYQPMASEPATEKYVRGQVDFLALDCGIPKEILNFYGLAQFPLVGQALVMAYNIPALSASDPSLVMDRQTLGLIWAGNITMWNDTRIKDLNGPIANKLPGEKIHMAYNEGNNVSLAEVMKIALEKFSPDFQAALERANRSWSLLPPALEGRSNETGVFDEDRLQFLTDQPNSLTYVSLPAAVNANARYMDMYNRANKLVKPSTTSVQAAMSTFTTQISDGDFTVNIIDANGTDSWPLSYMIYVTLLQDTYSQECSNVQDLIEFVAWIQTNDAVNFVPLDVSLRKGVIDALSTMKCRGQLAFTSAYLVGSGTGLSLFTAWSVARASSTSKMKYYESSSDEAKRQLTNYDLHYGATSNGLSTEWITQMPDVELMPSAVYALVPAYNVPELTDLQLVLSFEVIAAIYENRLTMWNDQRIKDLNSANVSNALPDEPIVVVTTSAVSARTQLFTTALSRSVPEFTVAPGPTATFPVQSAANRSVVTTEESEGLAALTAHDYSFGFWTGYEVKLSRSLGSASLINTAQKVVSPTEESLRSALSDYIPKVDGVSAAAAPTYEDLLLGGSAESWPIAAFGSFIYRSSTMQDCSKAKAVASFFYWSQADPTSAAIVKGQFLGQLQRFTCNGEPVSDVYHCINENQLCTDVGECVENACVCPTDREGKYCQTVKSGDDDVLAPILGATIPVAALVFLCLVALIVALVVIIQRKGNKTDDWEINYSELEVGEHLGSGGFGEVHRATWKGTEVAVKVMASDRITRDMEKSFKDEVRVMTSLRHPNVVLFMAASTKAPKMCIVMEFMTLGSLYDLLHNELIPDIPMALKAKMAYQASKGMHFLHSSGIVHRDLKSLNLLLDSKWNVKVSDFGLTKFKEEVHNKGGGKDIAGSVHWTAPEILNEAHDVDLILADVYAFGIILWELLTREQPYLGLRDGIRPQMPETPGTCPQEYEELITSCWHQDPTIRPTFLEIMTRLSAMHGDSTSGGMTSFTSKTSTSSSGDSGGDRKKTQNIYGSWTLPSTNGSTSTGSSSSSNASKKLSAVQAAAGGGVRPPEGEVAIVFTDITRAASLWEFSAAGMRDATLLHNETLRAALKRHSGYEVVFLRDRNSGEGSFCMAFQTAADAVAWCCDVQKALLAVDWPDTLLEHPGAAEEWGDTDDRVLFKGLRVRMGIHVGTPKTVRDPMTRRVEYIGPVVNAAARITAMTHGGQILMSHAAHRMLTRGNGSAEASASPVDKKNIVKLGTFEMPDAPNGSTLYEVKVPELEGRFFGGVTADDDNNTPSSGSDDHREGTTEGGASSSPSDEDDGRGARVVQTMVGEGMMFKEDTFLTSANLCRWIIDFAEIQVGKQVGLGSYGVVYRGKWKGVDVAIKRFIKQKLDERRMLEFRAEMAFLSELHHPNIVLFIGACVKKPNLCIVTEFMKQGSLKDILSNNAIKLTWKQKLRLLRSAALGINYLHSLHPVIVHRDLKPSNLLVDETWNVKVADFGFARIKEENATMTRCGTPCWTAPEIIRGEKYDERVDVYSFGVIMWQVLTRREPYAGRNFMGVSLDVLEGRRPTIPNDCPQDFRKVMKKCWHADRDKRPLMEHVVSFFDSQVGDDGDVPNLAP</sequence>
<dbReference type="Proteomes" id="UP000011083">
    <property type="component" value="Unassembled WGS sequence"/>
</dbReference>
<dbReference type="PROSITE" id="PS00108">
    <property type="entry name" value="PROTEIN_KINASE_ST"/>
    <property type="match status" value="2"/>
</dbReference>
<protein>
    <recommendedName>
        <fullName evidence="3">non-specific serine/threonine protein kinase</fullName>
        <ecNumber evidence="3">2.7.11.1</ecNumber>
    </recommendedName>
</protein>
<keyword evidence="8 11" id="KW-0067">ATP-binding</keyword>
<dbReference type="Pfam" id="PF12849">
    <property type="entry name" value="PBP_like_2"/>
    <property type="match status" value="2"/>
</dbReference>
<evidence type="ECO:0000256" key="6">
    <source>
        <dbReference type="ARBA" id="ARBA00022741"/>
    </source>
</evidence>
<feature type="domain" description="Guanylate cyclase" evidence="16">
    <location>
        <begin position="1209"/>
        <end position="1246"/>
    </location>
</feature>
<evidence type="ECO:0000256" key="8">
    <source>
        <dbReference type="ARBA" id="ARBA00022840"/>
    </source>
</evidence>
<dbReference type="SUPFAM" id="SSF55073">
    <property type="entry name" value="Nucleotide cyclase"/>
    <property type="match status" value="1"/>
</dbReference>
<evidence type="ECO:0000256" key="5">
    <source>
        <dbReference type="ARBA" id="ARBA00022679"/>
    </source>
</evidence>
<feature type="transmembrane region" description="Helical" evidence="13">
    <location>
        <begin position="724"/>
        <end position="754"/>
    </location>
</feature>
<dbReference type="InterPro" id="IPR008271">
    <property type="entry name" value="Ser/Thr_kinase_AS"/>
</dbReference>
<evidence type="ECO:0000256" key="9">
    <source>
        <dbReference type="ARBA" id="ARBA00047899"/>
    </source>
</evidence>
<dbReference type="CDD" id="cd13999">
    <property type="entry name" value="STKc_MAP3K-like"/>
    <property type="match status" value="2"/>
</dbReference>
<dbReference type="PROSITE" id="PS00107">
    <property type="entry name" value="PROTEIN_KINASE_ATP"/>
    <property type="match status" value="2"/>
</dbReference>
<keyword evidence="4" id="KW-0723">Serine/threonine-protein kinase</keyword>
<dbReference type="OrthoDB" id="4062651at2759"/>
<dbReference type="GO" id="GO:0004674">
    <property type="term" value="F:protein serine/threonine kinase activity"/>
    <property type="evidence" value="ECO:0007669"/>
    <property type="project" value="UniProtKB-KW"/>
</dbReference>
<accession>L8HG11</accession>
<dbReference type="GO" id="GO:0035556">
    <property type="term" value="P:intracellular signal transduction"/>
    <property type="evidence" value="ECO:0007669"/>
    <property type="project" value="InterPro"/>
</dbReference>
<dbReference type="SMART" id="SM00220">
    <property type="entry name" value="S_TKc"/>
    <property type="match status" value="2"/>
</dbReference>
<dbReference type="STRING" id="1257118.L8HG11"/>
<dbReference type="InterPro" id="IPR000719">
    <property type="entry name" value="Prot_kinase_dom"/>
</dbReference>
<evidence type="ECO:0000256" key="2">
    <source>
        <dbReference type="ARBA" id="ARBA00005843"/>
    </source>
</evidence>
<dbReference type="GO" id="GO:0016020">
    <property type="term" value="C:membrane"/>
    <property type="evidence" value="ECO:0007669"/>
    <property type="project" value="UniProtKB-SubCell"/>
</dbReference>
<dbReference type="SUPFAM" id="SSF56112">
    <property type="entry name" value="Protein kinase-like (PK-like)"/>
    <property type="match status" value="2"/>
</dbReference>
<dbReference type="InterPro" id="IPR024370">
    <property type="entry name" value="PBP_domain"/>
</dbReference>
<evidence type="ECO:0000256" key="7">
    <source>
        <dbReference type="ARBA" id="ARBA00022777"/>
    </source>
</evidence>
<keyword evidence="13" id="KW-0812">Transmembrane</keyword>
<evidence type="ECO:0000256" key="3">
    <source>
        <dbReference type="ARBA" id="ARBA00012513"/>
    </source>
</evidence>
<dbReference type="Gene3D" id="3.40.190.10">
    <property type="entry name" value="Periplasmic binding protein-like II"/>
    <property type="match status" value="4"/>
</dbReference>
<comment type="subcellular location">
    <subcellularLocation>
        <location evidence="1">Membrane</location>
        <topology evidence="1">Single-pass membrane protein</topology>
    </subcellularLocation>
</comment>
<feature type="binding site" evidence="11">
    <location>
        <position position="798"/>
    </location>
    <ligand>
        <name>ATP</name>
        <dbReference type="ChEBI" id="CHEBI:30616"/>
    </ligand>
</feature>
<evidence type="ECO:0000313" key="18">
    <source>
        <dbReference type="Proteomes" id="UP000011083"/>
    </source>
</evidence>
<evidence type="ECO:0000256" key="13">
    <source>
        <dbReference type="SAM" id="Phobius"/>
    </source>
</evidence>
<keyword evidence="7 17" id="KW-0418">Kinase</keyword>
<evidence type="ECO:0000256" key="1">
    <source>
        <dbReference type="ARBA" id="ARBA00004167"/>
    </source>
</evidence>
<feature type="signal peptide" evidence="14">
    <location>
        <begin position="1"/>
        <end position="28"/>
    </location>
</feature>
<dbReference type="InterPro" id="IPR029787">
    <property type="entry name" value="Nucleotide_cyclase"/>
</dbReference>
<feature type="domain" description="Protein kinase" evidence="15">
    <location>
        <begin position="1388"/>
        <end position="1637"/>
    </location>
</feature>
<keyword evidence="5" id="KW-0808">Transferase</keyword>
<evidence type="ECO:0000259" key="15">
    <source>
        <dbReference type="PROSITE" id="PS50011"/>
    </source>
</evidence>
<dbReference type="InterPro" id="IPR051681">
    <property type="entry name" value="Ser/Thr_Kinases-Pseudokinases"/>
</dbReference>
<comment type="similarity">
    <text evidence="2">Belongs to the protein kinase superfamily. TKL Ser/Thr protein kinase family.</text>
</comment>
<dbReference type="PRINTS" id="PR00109">
    <property type="entry name" value="TYRKINASE"/>
</dbReference>
<keyword evidence="6 11" id="KW-0547">Nucleotide-binding</keyword>
<dbReference type="InterPro" id="IPR011009">
    <property type="entry name" value="Kinase-like_dom_sf"/>
</dbReference>
<name>L8HG11_ACACF</name>
<dbReference type="InterPro" id="IPR001245">
    <property type="entry name" value="Ser-Thr/Tyr_kinase_cat_dom"/>
</dbReference>
<evidence type="ECO:0000313" key="17">
    <source>
        <dbReference type="EMBL" id="ELR23386.1"/>
    </source>
</evidence>
<dbReference type="SMART" id="SM00044">
    <property type="entry name" value="CYCc"/>
    <property type="match status" value="1"/>
</dbReference>
<dbReference type="GeneID" id="14924360"/>
<evidence type="ECO:0000256" key="10">
    <source>
        <dbReference type="ARBA" id="ARBA00048679"/>
    </source>
</evidence>
<keyword evidence="18" id="KW-1185">Reference proteome</keyword>
<dbReference type="InterPro" id="IPR001054">
    <property type="entry name" value="A/G_cyclase"/>
</dbReference>
<organism evidence="17 18">
    <name type="scientific">Acanthamoeba castellanii (strain ATCC 30010 / Neff)</name>
    <dbReference type="NCBI Taxonomy" id="1257118"/>
    <lineage>
        <taxon>Eukaryota</taxon>
        <taxon>Amoebozoa</taxon>
        <taxon>Discosea</taxon>
        <taxon>Longamoebia</taxon>
        <taxon>Centramoebida</taxon>
        <taxon>Acanthamoebidae</taxon>
        <taxon>Acanthamoeba</taxon>
    </lineage>
</organism>
<feature type="compositionally biased region" description="Low complexity" evidence="12">
    <location>
        <begin position="1061"/>
        <end position="1079"/>
    </location>
</feature>
<dbReference type="EMBL" id="KB007857">
    <property type="protein sequence ID" value="ELR23386.1"/>
    <property type="molecule type" value="Genomic_DNA"/>
</dbReference>
<dbReference type="SUPFAM" id="SSF53850">
    <property type="entry name" value="Periplasmic binding protein-like II"/>
    <property type="match status" value="2"/>
</dbReference>
<dbReference type="VEuPathDB" id="AmoebaDB:ACA1_069710"/>